<keyword evidence="3" id="KW-1185">Reference proteome</keyword>
<keyword evidence="1" id="KW-1133">Transmembrane helix</keyword>
<dbReference type="KEGG" id="vin:AKJ08_1375"/>
<dbReference type="Proteomes" id="UP000055590">
    <property type="component" value="Chromosome"/>
</dbReference>
<gene>
    <name evidence="2" type="ORF">AKJ08_1375</name>
</gene>
<reference evidence="2 3" key="1">
    <citation type="submission" date="2015-08" db="EMBL/GenBank/DDBJ databases">
        <authorList>
            <person name="Babu N.S."/>
            <person name="Beckwith C.J."/>
            <person name="Beseler K.G."/>
            <person name="Brison A."/>
            <person name="Carone J.V."/>
            <person name="Caskin T.P."/>
            <person name="Diamond M."/>
            <person name="Durham M.E."/>
            <person name="Foxe J.M."/>
            <person name="Go M."/>
            <person name="Henderson B.A."/>
            <person name="Jones I.B."/>
            <person name="McGettigan J.A."/>
            <person name="Micheletti S.J."/>
            <person name="Nasrallah M.E."/>
            <person name="Ortiz D."/>
            <person name="Piller C.R."/>
            <person name="Privatt S.R."/>
            <person name="Schneider S.L."/>
            <person name="Sharp S."/>
            <person name="Smith T.C."/>
            <person name="Stanton J.D."/>
            <person name="Ullery H.E."/>
            <person name="Wilson R.J."/>
            <person name="Serrano M.G."/>
            <person name="Buck G."/>
            <person name="Lee V."/>
            <person name="Wang Y."/>
            <person name="Carvalho R."/>
            <person name="Voegtly L."/>
            <person name="Shi R."/>
            <person name="Duckworth R."/>
            <person name="Johnson A."/>
            <person name="Loviza R."/>
            <person name="Walstead R."/>
            <person name="Shah Z."/>
            <person name="Kiflezghi M."/>
            <person name="Wade K."/>
            <person name="Ball S.L."/>
            <person name="Bradley K.W."/>
            <person name="Asai D.J."/>
            <person name="Bowman C.A."/>
            <person name="Russell D.A."/>
            <person name="Pope W.H."/>
            <person name="Jacobs-Sera D."/>
            <person name="Hendrix R.W."/>
            <person name="Hatfull G.F."/>
        </authorList>
    </citation>
    <scope>NUCLEOTIDE SEQUENCE [LARGE SCALE GENOMIC DNA]</scope>
    <source>
        <strain evidence="2 3">DSM 27710</strain>
    </source>
</reference>
<proteinExistence type="predicted"/>
<dbReference type="RefSeq" id="WP_276202193.1">
    <property type="nucleotide sequence ID" value="NZ_CP012332.1"/>
</dbReference>
<feature type="transmembrane region" description="Helical" evidence="1">
    <location>
        <begin position="22"/>
        <end position="40"/>
    </location>
</feature>
<evidence type="ECO:0000313" key="3">
    <source>
        <dbReference type="Proteomes" id="UP000055590"/>
    </source>
</evidence>
<name>A0A0K1PBS4_9BACT</name>
<protein>
    <submittedName>
        <fullName evidence="2">Uncharacterized protein</fullName>
    </submittedName>
</protein>
<accession>A0A0K1PBS4</accession>
<sequence>METPSNPDPKYQDARALPAPPAALWTFGVLLAVSAVWAILHS</sequence>
<evidence type="ECO:0000256" key="1">
    <source>
        <dbReference type="SAM" id="Phobius"/>
    </source>
</evidence>
<evidence type="ECO:0000313" key="2">
    <source>
        <dbReference type="EMBL" id="AKU90988.1"/>
    </source>
</evidence>
<keyword evidence="1" id="KW-0812">Transmembrane</keyword>
<dbReference type="AlphaFoldDB" id="A0A0K1PBS4"/>
<keyword evidence="1" id="KW-0472">Membrane</keyword>
<dbReference type="EMBL" id="CP012332">
    <property type="protein sequence ID" value="AKU90988.1"/>
    <property type="molecule type" value="Genomic_DNA"/>
</dbReference>
<organism evidence="2 3">
    <name type="scientific">Vulgatibacter incomptus</name>
    <dbReference type="NCBI Taxonomy" id="1391653"/>
    <lineage>
        <taxon>Bacteria</taxon>
        <taxon>Pseudomonadati</taxon>
        <taxon>Myxococcota</taxon>
        <taxon>Myxococcia</taxon>
        <taxon>Myxococcales</taxon>
        <taxon>Cystobacterineae</taxon>
        <taxon>Vulgatibacteraceae</taxon>
        <taxon>Vulgatibacter</taxon>
    </lineage>
</organism>